<sequence>MLAQIKAVYKRYFNQFFIAKPVATIVKTTLAFSLISG</sequence>
<proteinExistence type="predicted"/>
<keyword evidence="1" id="KW-0812">Transmembrane</keyword>
<organism evidence="2 3">
    <name type="scientific">Snodgrassella communis</name>
    <dbReference type="NCBI Taxonomy" id="2946699"/>
    <lineage>
        <taxon>Bacteria</taxon>
        <taxon>Pseudomonadati</taxon>
        <taxon>Pseudomonadota</taxon>
        <taxon>Betaproteobacteria</taxon>
        <taxon>Neisseriales</taxon>
        <taxon>Neisseriaceae</taxon>
        <taxon>Snodgrassella</taxon>
    </lineage>
</organism>
<evidence type="ECO:0000313" key="2">
    <source>
        <dbReference type="EMBL" id="KDN15464.1"/>
    </source>
</evidence>
<dbReference type="AlphaFoldDB" id="A0A836MRU9"/>
<dbReference type="Proteomes" id="UP000027170">
    <property type="component" value="Unassembled WGS sequence"/>
</dbReference>
<keyword evidence="1" id="KW-0472">Membrane</keyword>
<accession>A0A836MRU9</accession>
<feature type="transmembrane region" description="Helical" evidence="1">
    <location>
        <begin position="12"/>
        <end position="35"/>
    </location>
</feature>
<name>A0A836MRU9_9NEIS</name>
<keyword evidence="1" id="KW-1133">Transmembrane helix</keyword>
<evidence type="ECO:0000313" key="3">
    <source>
        <dbReference type="Proteomes" id="UP000027170"/>
    </source>
</evidence>
<comment type="caution">
    <text evidence="2">The sequence shown here is derived from an EMBL/GenBank/DDBJ whole genome shotgun (WGS) entry which is preliminary data.</text>
</comment>
<reference evidence="2 3" key="1">
    <citation type="submission" date="2014-03" db="EMBL/GenBank/DDBJ databases">
        <title>The genomes of two eusocial bee gut symbionts.</title>
        <authorList>
            <person name="Kwong W.K."/>
            <person name="Engel P."/>
            <person name="Koch H."/>
            <person name="Moran N.A."/>
        </authorList>
    </citation>
    <scope>NUCLEOTIDE SEQUENCE [LARGE SCALE GENOMIC DNA]</scope>
    <source>
        <strain evidence="3">wkB29</strain>
    </source>
</reference>
<dbReference type="EMBL" id="JFZV01000002">
    <property type="protein sequence ID" value="KDN15464.1"/>
    <property type="molecule type" value="Genomic_DNA"/>
</dbReference>
<keyword evidence="3" id="KW-1185">Reference proteome</keyword>
<protein>
    <submittedName>
        <fullName evidence="2">Uncharacterized protein</fullName>
    </submittedName>
</protein>
<gene>
    <name evidence="2" type="ORF">SALWKB29_0568</name>
</gene>
<evidence type="ECO:0000256" key="1">
    <source>
        <dbReference type="SAM" id="Phobius"/>
    </source>
</evidence>